<comment type="similarity">
    <text evidence="6">Belongs to the major facilitator superfamily. Phosphate:H(+) symporter (TC 2.A.1.9) family.</text>
</comment>
<organism evidence="9 10">
    <name type="scientific">Coffea arabica</name>
    <name type="common">Arabian coffee</name>
    <dbReference type="NCBI Taxonomy" id="13443"/>
    <lineage>
        <taxon>Eukaryota</taxon>
        <taxon>Viridiplantae</taxon>
        <taxon>Streptophyta</taxon>
        <taxon>Embryophyta</taxon>
        <taxon>Tracheophyta</taxon>
        <taxon>Spermatophyta</taxon>
        <taxon>Magnoliopsida</taxon>
        <taxon>eudicotyledons</taxon>
        <taxon>Gunneridae</taxon>
        <taxon>Pentapetalae</taxon>
        <taxon>asterids</taxon>
        <taxon>lamiids</taxon>
        <taxon>Gentianales</taxon>
        <taxon>Rubiaceae</taxon>
        <taxon>Ixoroideae</taxon>
        <taxon>Gardenieae complex</taxon>
        <taxon>Bertiereae - Coffeeae clade</taxon>
        <taxon>Coffeeae</taxon>
        <taxon>Coffea</taxon>
    </lineage>
</organism>
<keyword evidence="5 8" id="KW-0472">Membrane</keyword>
<dbReference type="PANTHER" id="PTHR11654">
    <property type="entry name" value="OLIGOPEPTIDE TRANSPORTER-RELATED"/>
    <property type="match status" value="1"/>
</dbReference>
<feature type="transmembrane region" description="Helical" evidence="8">
    <location>
        <begin position="69"/>
        <end position="87"/>
    </location>
</feature>
<feature type="transmembrane region" description="Helical" evidence="8">
    <location>
        <begin position="94"/>
        <end position="117"/>
    </location>
</feature>
<protein>
    <submittedName>
        <fullName evidence="10">Protein NRT1/ PTR FAMILY 1.1-like</fullName>
    </submittedName>
</protein>
<evidence type="ECO:0000256" key="6">
    <source>
        <dbReference type="ARBA" id="ARBA00044504"/>
    </source>
</evidence>
<dbReference type="InterPro" id="IPR000109">
    <property type="entry name" value="POT_fam"/>
</dbReference>
<reference evidence="10" key="2">
    <citation type="submission" date="2025-08" db="UniProtKB">
        <authorList>
            <consortium name="RefSeq"/>
        </authorList>
    </citation>
    <scope>IDENTIFICATION</scope>
    <source>
        <tissue evidence="10">Leaves</tissue>
    </source>
</reference>
<dbReference type="Gene3D" id="1.20.1250.20">
    <property type="entry name" value="MFS general substrate transporter like domains"/>
    <property type="match status" value="1"/>
</dbReference>
<dbReference type="OrthoDB" id="8904098at2759"/>
<gene>
    <name evidence="10" type="primary">LOC113702703</name>
</gene>
<dbReference type="InterPro" id="IPR036259">
    <property type="entry name" value="MFS_trans_sf"/>
</dbReference>
<accession>A0A6P6TNN6</accession>
<feature type="transmembrane region" description="Helical" evidence="8">
    <location>
        <begin position="533"/>
        <end position="559"/>
    </location>
</feature>
<keyword evidence="4 8" id="KW-1133">Transmembrane helix</keyword>
<reference evidence="9" key="1">
    <citation type="journal article" date="2025" name="Foods">
        <title>Unveiling the Microbial Signatures of Arabica Coffee Cherries: Insights into Ripeness Specific Diversity, Functional Traits, and Implications for Quality and Safety.</title>
        <authorList>
            <consortium name="RefSeq"/>
            <person name="Tenea G.N."/>
            <person name="Cifuentes V."/>
            <person name="Reyes P."/>
            <person name="Cevallos-Vallejos M."/>
        </authorList>
    </citation>
    <scope>NUCLEOTIDE SEQUENCE [LARGE SCALE GENOMIC DNA]</scope>
</reference>
<feature type="transmembrane region" description="Helical" evidence="8">
    <location>
        <begin position="366"/>
        <end position="385"/>
    </location>
</feature>
<evidence type="ECO:0000256" key="1">
    <source>
        <dbReference type="ARBA" id="ARBA00004141"/>
    </source>
</evidence>
<sequence length="579" mass="63614">MESSSVDEKKDTIKEPLLKTSPRGGVRTMPFIIANGMLERVASFGLTPNMTLYLMRQYHMEMTAASNVLFYWSAATNFLPILGAIIADSYVGRFHMIGFGSVVSLLGMILLWLTTMIPQATPPPCMESNNSCDSTTSFQLLLLFTSFALISTGAGGIRSSSLAFGADQLEKGDGCKSVGVSGRYLSWYYASYTFSVLIALTCMVYIQENMGWQFGFGVSVVVMLFAALSFFLATPFYVKVKAKASLLTEPIKVIVSSYKNSALKLNSTNMFLQKNGSALVFPSEKMRFLNKACIIRDPQKDLTADGRAKDPWSLCTVDQVEDLKAILKVIPIWSTGMVTFINISQNSFSILQASSMNRRITGNFEIPAGSFGIFAVSSLILWVALYDQVLLPLASRIKGKPVYVNARQRMGTGIFLSSLCMIVTAAVEYIRRSLAIKQGVSDDPEAMVDMSALWLLPQYCLMGLAEGLNAIAQNEFYISEFPRSMSSMASNLSGAGMSVASLLASFLMNSIDDLTKKGGQESWISTNINKGHYDYYFCVLAGLSMVNMLYFLICCWAYGPCRAEEGKASDEEVESDEQV</sequence>
<proteinExistence type="inferred from homology"/>
<dbReference type="RefSeq" id="XP_027079632.1">
    <property type="nucleotide sequence ID" value="XM_027223831.2"/>
</dbReference>
<evidence type="ECO:0000313" key="9">
    <source>
        <dbReference type="Proteomes" id="UP001652660"/>
    </source>
</evidence>
<keyword evidence="3 8" id="KW-0812">Transmembrane</keyword>
<comment type="similarity">
    <text evidence="2">Belongs to the major facilitator superfamily. Proton-dependent oligopeptide transporter (POT/PTR) (TC 2.A.17) family.</text>
</comment>
<dbReference type="GO" id="GO:0022857">
    <property type="term" value="F:transmembrane transporter activity"/>
    <property type="evidence" value="ECO:0007669"/>
    <property type="project" value="InterPro"/>
</dbReference>
<feature type="transmembrane region" description="Helical" evidence="8">
    <location>
        <begin position="186"/>
        <end position="206"/>
    </location>
</feature>
<feature type="transmembrane region" description="Helical" evidence="8">
    <location>
        <begin position="492"/>
        <end position="512"/>
    </location>
</feature>
<dbReference type="Pfam" id="PF00854">
    <property type="entry name" value="PTR2"/>
    <property type="match status" value="1"/>
</dbReference>
<keyword evidence="9" id="KW-1185">Reference proteome</keyword>
<evidence type="ECO:0000256" key="3">
    <source>
        <dbReference type="ARBA" id="ARBA00022692"/>
    </source>
</evidence>
<evidence type="ECO:0000256" key="7">
    <source>
        <dbReference type="SAM" id="MobiDB-lite"/>
    </source>
</evidence>
<feature type="compositionally biased region" description="Basic and acidic residues" evidence="7">
    <location>
        <begin position="1"/>
        <end position="17"/>
    </location>
</feature>
<name>A0A6P6TNN6_COFAR</name>
<evidence type="ECO:0000313" key="10">
    <source>
        <dbReference type="RefSeq" id="XP_027079632.1"/>
    </source>
</evidence>
<dbReference type="SUPFAM" id="SSF103473">
    <property type="entry name" value="MFS general substrate transporter"/>
    <property type="match status" value="1"/>
</dbReference>
<comment type="subcellular location">
    <subcellularLocation>
        <location evidence="1">Membrane</location>
        <topology evidence="1">Multi-pass membrane protein</topology>
    </subcellularLocation>
</comment>
<dbReference type="GO" id="GO:0016020">
    <property type="term" value="C:membrane"/>
    <property type="evidence" value="ECO:0007669"/>
    <property type="project" value="UniProtKB-SubCell"/>
</dbReference>
<dbReference type="AlphaFoldDB" id="A0A6P6TNN6"/>
<dbReference type="CDD" id="cd17416">
    <property type="entry name" value="MFS_NPF1_2"/>
    <property type="match status" value="1"/>
</dbReference>
<evidence type="ECO:0000256" key="2">
    <source>
        <dbReference type="ARBA" id="ARBA00005982"/>
    </source>
</evidence>
<feature type="transmembrane region" description="Helical" evidence="8">
    <location>
        <begin position="212"/>
        <end position="238"/>
    </location>
</feature>
<feature type="transmembrane region" description="Helical" evidence="8">
    <location>
        <begin position="410"/>
        <end position="430"/>
    </location>
</feature>
<dbReference type="Proteomes" id="UP001652660">
    <property type="component" value="Chromosome 8e"/>
</dbReference>
<evidence type="ECO:0000256" key="4">
    <source>
        <dbReference type="ARBA" id="ARBA00022989"/>
    </source>
</evidence>
<dbReference type="GeneID" id="113702703"/>
<feature type="region of interest" description="Disordered" evidence="7">
    <location>
        <begin position="1"/>
        <end position="21"/>
    </location>
</feature>
<evidence type="ECO:0000256" key="8">
    <source>
        <dbReference type="SAM" id="Phobius"/>
    </source>
</evidence>
<evidence type="ECO:0000256" key="5">
    <source>
        <dbReference type="ARBA" id="ARBA00023136"/>
    </source>
</evidence>